<accession>A0A437MEH6</accession>
<dbReference type="AlphaFoldDB" id="A0A437MEH6"/>
<evidence type="ECO:0000256" key="3">
    <source>
        <dbReference type="ARBA" id="ARBA00022448"/>
    </source>
</evidence>
<dbReference type="Pfam" id="PF00593">
    <property type="entry name" value="TonB_dep_Rec_b-barrel"/>
    <property type="match status" value="1"/>
</dbReference>
<dbReference type="SUPFAM" id="SSF56935">
    <property type="entry name" value="Porins"/>
    <property type="match status" value="1"/>
</dbReference>
<keyword evidence="3 14" id="KW-0813">Transport</keyword>
<evidence type="ECO:0000259" key="19">
    <source>
        <dbReference type="Pfam" id="PF07715"/>
    </source>
</evidence>
<evidence type="ECO:0000256" key="14">
    <source>
        <dbReference type="PROSITE-ProRule" id="PRU01360"/>
    </source>
</evidence>
<dbReference type="GO" id="GO:0009279">
    <property type="term" value="C:cell outer membrane"/>
    <property type="evidence" value="ECO:0007669"/>
    <property type="project" value="UniProtKB-SubCell"/>
</dbReference>
<dbReference type="PROSITE" id="PS52016">
    <property type="entry name" value="TONB_DEPENDENT_REC_3"/>
    <property type="match status" value="1"/>
</dbReference>
<evidence type="ECO:0000256" key="2">
    <source>
        <dbReference type="ARBA" id="ARBA00009810"/>
    </source>
</evidence>
<dbReference type="EMBL" id="SACL01000004">
    <property type="protein sequence ID" value="RVT96044.1"/>
    <property type="molecule type" value="Genomic_DNA"/>
</dbReference>
<keyword evidence="13 14" id="KW-0998">Cell outer membrane</keyword>
<comment type="subcellular location">
    <subcellularLocation>
        <location evidence="1 14">Cell outer membrane</location>
        <topology evidence="1 14">Multi-pass membrane protein</topology>
    </subcellularLocation>
</comment>
<dbReference type="FunFam" id="2.40.170.20:FF:000005">
    <property type="entry name" value="TonB-dependent siderophore receptor"/>
    <property type="match status" value="1"/>
</dbReference>
<dbReference type="NCBIfam" id="TIGR01783">
    <property type="entry name" value="TonB-siderophor"/>
    <property type="match status" value="1"/>
</dbReference>
<feature type="region of interest" description="Disordered" evidence="17">
    <location>
        <begin position="63"/>
        <end position="88"/>
    </location>
</feature>
<evidence type="ECO:0000256" key="1">
    <source>
        <dbReference type="ARBA" id="ARBA00004571"/>
    </source>
</evidence>
<keyword evidence="21" id="KW-1185">Reference proteome</keyword>
<evidence type="ECO:0000256" key="6">
    <source>
        <dbReference type="ARBA" id="ARBA00022692"/>
    </source>
</evidence>
<evidence type="ECO:0000256" key="10">
    <source>
        <dbReference type="ARBA" id="ARBA00023077"/>
    </source>
</evidence>
<dbReference type="InterPro" id="IPR010105">
    <property type="entry name" value="TonB_sidphr_rcpt"/>
</dbReference>
<dbReference type="PROSITE" id="PS01156">
    <property type="entry name" value="TONB_DEPENDENT_REC_2"/>
    <property type="match status" value="1"/>
</dbReference>
<dbReference type="GO" id="GO:0015891">
    <property type="term" value="P:siderophore transport"/>
    <property type="evidence" value="ECO:0007669"/>
    <property type="project" value="InterPro"/>
</dbReference>
<dbReference type="InterPro" id="IPR037066">
    <property type="entry name" value="Plug_dom_sf"/>
</dbReference>
<evidence type="ECO:0000256" key="5">
    <source>
        <dbReference type="ARBA" id="ARBA00022496"/>
    </source>
</evidence>
<keyword evidence="7" id="KW-0732">Signal</keyword>
<name>A0A437MEH6_9PROT</name>
<evidence type="ECO:0000259" key="18">
    <source>
        <dbReference type="Pfam" id="PF00593"/>
    </source>
</evidence>
<dbReference type="GO" id="GO:0038023">
    <property type="term" value="F:signaling receptor activity"/>
    <property type="evidence" value="ECO:0007669"/>
    <property type="project" value="InterPro"/>
</dbReference>
<dbReference type="InterPro" id="IPR012910">
    <property type="entry name" value="Plug_dom"/>
</dbReference>
<proteinExistence type="inferred from homology"/>
<feature type="domain" description="TonB-dependent receptor-like beta-barrel" evidence="18">
    <location>
        <begin position="264"/>
        <end position="689"/>
    </location>
</feature>
<comment type="similarity">
    <text evidence="2 14 16">Belongs to the TonB-dependent receptor family.</text>
</comment>
<keyword evidence="5" id="KW-0410">Iron transport</keyword>
<sequence length="720" mass="78833">MTEMTSRSGCGAQAHSVNESHSHSDLAMRISFGLAVPALLAAAHAQAQTATPDVQLPQLQVEGQAERADGPVQGYRAERSSTATRTDTALRDTPQAVVVVPRQVLEDQAVVRLDDALRNVSAVRPGGSGGNRTESYLIRGFRTQNYAIDGTLQNPAAEFVNGFRDLSNIERVEVLKGPASVLYGIGDPGGLINLVTRRPQFTPSGSLTLTGGQFGFVRNEFDITGGLPETGFAARLSGSLTRDEGYREIARRTERVFIAPSIMWQPSDRTRVTVSLTHYDQTGPFDRGLVAQGRQVVVRRDNYYGERWSNGRSIATDFNVRTEHEATDWLTLRQSTRFDWGSAHRYSADPLALSADNRTLTRRATDQDDNSQSVDLLFDGTARFQTGPLRHSTTFGIEYMHAKRSLALYQGTLASIDLLNPVYGAMPGRLALRTVRNDVLDMTSGFLQHQINWNDRLILLAGFRYDNFHQRTVSNNVRTSASDDNIAPRASALYRAWDNVAFFAGWSQSFVPQLGAGANNVGFKPETGEQYEAGIRVDLRPGLTATLAAFSIRRQNVLTADPVNTGFSVQTGTQRSRGIELDVAGEILPGWRVFASAAYLDAVVLADTTYASGRQLTGVPRWSASLWNSYEFQNGPLRGLNLGAGLFAVSGRAGDLNNSYRVGGYTRIDLSASYPVHPNARIQLAVRNLGDVRYIEAPVSRTENYAGSPRTVVASLRLSF</sequence>
<dbReference type="OrthoDB" id="9760333at2"/>
<dbReference type="Pfam" id="PF07715">
    <property type="entry name" value="Plug"/>
    <property type="match status" value="1"/>
</dbReference>
<comment type="caution">
    <text evidence="20">The sequence shown here is derived from an EMBL/GenBank/DDBJ whole genome shotgun (WGS) entry which is preliminary data.</text>
</comment>
<dbReference type="Gene3D" id="2.170.130.10">
    <property type="entry name" value="TonB-dependent receptor, plug domain"/>
    <property type="match status" value="1"/>
</dbReference>
<protein>
    <submittedName>
        <fullName evidence="20">TonB-dependent siderophore receptor</fullName>
    </submittedName>
</protein>
<dbReference type="InterPro" id="IPR036942">
    <property type="entry name" value="Beta-barrel_TonB_sf"/>
</dbReference>
<evidence type="ECO:0000256" key="13">
    <source>
        <dbReference type="ARBA" id="ARBA00023237"/>
    </source>
</evidence>
<evidence type="ECO:0000256" key="7">
    <source>
        <dbReference type="ARBA" id="ARBA00022729"/>
    </source>
</evidence>
<dbReference type="InterPro" id="IPR039426">
    <property type="entry name" value="TonB-dep_rcpt-like"/>
</dbReference>
<evidence type="ECO:0000313" key="21">
    <source>
        <dbReference type="Proteomes" id="UP000282957"/>
    </source>
</evidence>
<evidence type="ECO:0000256" key="9">
    <source>
        <dbReference type="ARBA" id="ARBA00023065"/>
    </source>
</evidence>
<dbReference type="Proteomes" id="UP000282957">
    <property type="component" value="Unassembled WGS sequence"/>
</dbReference>
<keyword evidence="9" id="KW-0406">Ion transport</keyword>
<dbReference type="InterPro" id="IPR010917">
    <property type="entry name" value="TonB_rcpt_CS"/>
</dbReference>
<gene>
    <name evidence="20" type="ORF">EOD42_13025</name>
</gene>
<organism evidence="20 21">
    <name type="scientific">Rhodovarius crocodyli</name>
    <dbReference type="NCBI Taxonomy" id="1979269"/>
    <lineage>
        <taxon>Bacteria</taxon>
        <taxon>Pseudomonadati</taxon>
        <taxon>Pseudomonadota</taxon>
        <taxon>Alphaproteobacteria</taxon>
        <taxon>Acetobacterales</taxon>
        <taxon>Roseomonadaceae</taxon>
        <taxon>Rhodovarius</taxon>
    </lineage>
</organism>
<dbReference type="GO" id="GO:0015344">
    <property type="term" value="F:siderophore uptake transmembrane transporter activity"/>
    <property type="evidence" value="ECO:0007669"/>
    <property type="project" value="TreeGrafter"/>
</dbReference>
<keyword evidence="10 16" id="KW-0798">TonB box</keyword>
<dbReference type="CDD" id="cd01347">
    <property type="entry name" value="ligand_gated_channel"/>
    <property type="match status" value="1"/>
</dbReference>
<keyword evidence="8" id="KW-0408">Iron</keyword>
<feature type="short sequence motif" description="TonB C-terminal box" evidence="15">
    <location>
        <begin position="703"/>
        <end position="720"/>
    </location>
</feature>
<dbReference type="Gene3D" id="2.40.170.20">
    <property type="entry name" value="TonB-dependent receptor, beta-barrel domain"/>
    <property type="match status" value="1"/>
</dbReference>
<evidence type="ECO:0000256" key="16">
    <source>
        <dbReference type="RuleBase" id="RU003357"/>
    </source>
</evidence>
<keyword evidence="11 14" id="KW-0472">Membrane</keyword>
<evidence type="ECO:0000256" key="12">
    <source>
        <dbReference type="ARBA" id="ARBA00023170"/>
    </source>
</evidence>
<reference evidence="20 21" key="1">
    <citation type="submission" date="2019-01" db="EMBL/GenBank/DDBJ databases">
        <authorList>
            <person name="Chen W.-M."/>
        </authorList>
    </citation>
    <scope>NUCLEOTIDE SEQUENCE [LARGE SCALE GENOMIC DNA]</scope>
    <source>
        <strain evidence="20 21">CCP-6</strain>
    </source>
</reference>
<dbReference type="InterPro" id="IPR000531">
    <property type="entry name" value="Beta-barrel_TonB"/>
</dbReference>
<evidence type="ECO:0000256" key="11">
    <source>
        <dbReference type="ARBA" id="ARBA00023136"/>
    </source>
</evidence>
<evidence type="ECO:0000256" key="15">
    <source>
        <dbReference type="PROSITE-ProRule" id="PRU10144"/>
    </source>
</evidence>
<evidence type="ECO:0000313" key="20">
    <source>
        <dbReference type="EMBL" id="RVT96044.1"/>
    </source>
</evidence>
<evidence type="ECO:0000256" key="4">
    <source>
        <dbReference type="ARBA" id="ARBA00022452"/>
    </source>
</evidence>
<dbReference type="PANTHER" id="PTHR32552">
    <property type="entry name" value="FERRICHROME IRON RECEPTOR-RELATED"/>
    <property type="match status" value="1"/>
</dbReference>
<evidence type="ECO:0000256" key="8">
    <source>
        <dbReference type="ARBA" id="ARBA00023004"/>
    </source>
</evidence>
<feature type="domain" description="TonB-dependent receptor plug" evidence="19">
    <location>
        <begin position="90"/>
        <end position="190"/>
    </location>
</feature>
<dbReference type="FunFam" id="2.170.130.10:FF:000001">
    <property type="entry name" value="Catecholate siderophore TonB-dependent receptor"/>
    <property type="match status" value="1"/>
</dbReference>
<dbReference type="PANTHER" id="PTHR32552:SF68">
    <property type="entry name" value="FERRICHROME OUTER MEMBRANE TRANSPORTER_PHAGE RECEPTOR"/>
    <property type="match status" value="1"/>
</dbReference>
<keyword evidence="6 14" id="KW-0812">Transmembrane</keyword>
<keyword evidence="4 14" id="KW-1134">Transmembrane beta strand</keyword>
<keyword evidence="12 20" id="KW-0675">Receptor</keyword>
<evidence type="ECO:0000256" key="17">
    <source>
        <dbReference type="SAM" id="MobiDB-lite"/>
    </source>
</evidence>